<evidence type="ECO:0000313" key="2">
    <source>
        <dbReference type="EMBL" id="NHZ83612.1"/>
    </source>
</evidence>
<protein>
    <recommendedName>
        <fullName evidence="4">Transposase</fullName>
    </recommendedName>
</protein>
<organism evidence="2 3">
    <name type="scientific">Massilia frigida</name>
    <dbReference type="NCBI Taxonomy" id="2609281"/>
    <lineage>
        <taxon>Bacteria</taxon>
        <taxon>Pseudomonadati</taxon>
        <taxon>Pseudomonadota</taxon>
        <taxon>Betaproteobacteria</taxon>
        <taxon>Burkholderiales</taxon>
        <taxon>Oxalobacteraceae</taxon>
        <taxon>Telluria group</taxon>
        <taxon>Massilia</taxon>
    </lineage>
</organism>
<evidence type="ECO:0000313" key="3">
    <source>
        <dbReference type="Proteomes" id="UP000621455"/>
    </source>
</evidence>
<gene>
    <name evidence="2" type="ORF">F2P44_30735</name>
</gene>
<comment type="caution">
    <text evidence="2">The sequence shown here is derived from an EMBL/GenBank/DDBJ whole genome shotgun (WGS) entry which is preliminary data.</text>
</comment>
<sequence>MHIGSQLYAPNGFKSLEQGLVYHFLNNDSQRCRVLLVTFGAVHDQEESSAISPDEKSARVAFLRRDHFEEAIIAEQLLPCTTSAELPPWLGTTTIALLRARRSIAPELSDRHESRIDATLAHLWPAIERLGSILASEKPDYELNKIARASKPRQNLTRFRLAFYSYIAFGMNRWALHYSIQKIGKWDRGATEKKFGRPSIAYGERHGYSACSAEIRKKIIEGYRRFSGQGVHLREVFSQTMNTIFGCVTMTNAQKLKVFAQPNGEPIPTERQFHYVISKEFPLEDRQVIKFGYTRARNRLLASQGRFMEAVGYLMEKAESDAFMVPEQPLGFYEHSLLPNLWVVRSIDMGSGLITGIGFSVGSEISAAYRMAKACQLLDKVWFCSLFGVTIEADEWPSVGGSMHDIVDRGPGATIGAHARSTGWHPIIKELAPSHAGQSKASIETSHPKAVKHEGAPQHSVTSMTIPQLAAREIRRVIMDNQSKNIGTRLNNVAVIARVLPTPIHLWNYLSQMGRSLAVTKQRDEVIREYFTQVEVKVCDGVVYFMEQRFDSPALQDSGFLRIASTRDRHTAYILDVCVRHIFVAL</sequence>
<evidence type="ECO:0008006" key="4">
    <source>
        <dbReference type="Google" id="ProtNLM"/>
    </source>
</evidence>
<keyword evidence="3" id="KW-1185">Reference proteome</keyword>
<name>A0ABX0NDR6_9BURK</name>
<dbReference type="RefSeq" id="WP_167093464.1">
    <property type="nucleotide sequence ID" value="NZ_WHJG01000057.1"/>
</dbReference>
<evidence type="ECO:0000256" key="1">
    <source>
        <dbReference type="SAM" id="MobiDB-lite"/>
    </source>
</evidence>
<accession>A0ABX0NDR6</accession>
<reference evidence="2 3" key="1">
    <citation type="submission" date="2019-10" db="EMBL/GenBank/DDBJ databases">
        <title>Taxonomy of Antarctic Massilia spp.: description of Massilia rubra sp. nov., Massilia aquatica sp. nov., Massilia mucilaginosa sp. nov., Massilia frigida sp. nov. isolated from streams, lakes and regoliths.</title>
        <authorList>
            <person name="Holochova P."/>
            <person name="Sedlacek I."/>
            <person name="Kralova S."/>
            <person name="Maslanova I."/>
            <person name="Busse H.-J."/>
            <person name="Stankova E."/>
            <person name="Vrbovska V."/>
            <person name="Kovarovic V."/>
            <person name="Bartak M."/>
            <person name="Svec P."/>
            <person name="Pantucek R."/>
        </authorList>
    </citation>
    <scope>NUCLEOTIDE SEQUENCE [LARGE SCALE GENOMIC DNA]</scope>
    <source>
        <strain evidence="2 3">CCM 8695</strain>
    </source>
</reference>
<dbReference type="Proteomes" id="UP000621455">
    <property type="component" value="Unassembled WGS sequence"/>
</dbReference>
<dbReference type="EMBL" id="WHJG01000057">
    <property type="protein sequence ID" value="NHZ83612.1"/>
    <property type="molecule type" value="Genomic_DNA"/>
</dbReference>
<proteinExistence type="predicted"/>
<feature type="region of interest" description="Disordered" evidence="1">
    <location>
        <begin position="438"/>
        <end position="458"/>
    </location>
</feature>